<proteinExistence type="predicted"/>
<reference evidence="1 2" key="1">
    <citation type="submission" date="2020-05" db="EMBL/GenBank/DDBJ databases">
        <authorList>
            <person name="Whitworth D."/>
        </authorList>
    </citation>
    <scope>NUCLEOTIDE SEQUENCE [LARGE SCALE GENOMIC DNA]</scope>
    <source>
        <strain evidence="1 2">AM005</strain>
    </source>
</reference>
<protein>
    <submittedName>
        <fullName evidence="1">Uncharacterized protein</fullName>
    </submittedName>
</protein>
<evidence type="ECO:0000313" key="1">
    <source>
        <dbReference type="EMBL" id="NOJ79354.1"/>
    </source>
</evidence>
<gene>
    <name evidence="1" type="ORF">HNV28_13565</name>
</gene>
<dbReference type="AlphaFoldDB" id="A0A7Y4IHP4"/>
<name>A0A7Y4IHP4_MYXXA</name>
<dbReference type="Proteomes" id="UP000533080">
    <property type="component" value="Unassembled WGS sequence"/>
</dbReference>
<dbReference type="RefSeq" id="WP_171441635.1">
    <property type="nucleotide sequence ID" value="NZ_JABFNS010000003.1"/>
</dbReference>
<sequence>MSGVGSGEHRSAGREARGGQAVALIVAHVLDVDLAEVGVMAYCLLGSSAVSALVGRQRIEMRPAGIRVYPRTRTRASGSSLQWMTEG</sequence>
<accession>A0A7Y4IHP4</accession>
<dbReference type="EMBL" id="JABFNT010000037">
    <property type="protein sequence ID" value="NOJ79354.1"/>
    <property type="molecule type" value="Genomic_DNA"/>
</dbReference>
<evidence type="ECO:0000313" key="2">
    <source>
        <dbReference type="Proteomes" id="UP000533080"/>
    </source>
</evidence>
<organism evidence="1 2">
    <name type="scientific">Myxococcus xanthus</name>
    <dbReference type="NCBI Taxonomy" id="34"/>
    <lineage>
        <taxon>Bacteria</taxon>
        <taxon>Pseudomonadati</taxon>
        <taxon>Myxococcota</taxon>
        <taxon>Myxococcia</taxon>
        <taxon>Myxococcales</taxon>
        <taxon>Cystobacterineae</taxon>
        <taxon>Myxococcaceae</taxon>
        <taxon>Myxococcus</taxon>
    </lineage>
</organism>
<comment type="caution">
    <text evidence="1">The sequence shown here is derived from an EMBL/GenBank/DDBJ whole genome shotgun (WGS) entry which is preliminary data.</text>
</comment>